<dbReference type="InterPro" id="IPR009001">
    <property type="entry name" value="Transl_elong_EF1A/Init_IF2_C"/>
</dbReference>
<accession>A0ABD1R5J6</accession>
<evidence type="ECO:0000256" key="6">
    <source>
        <dbReference type="ARBA" id="ARBA00022723"/>
    </source>
</evidence>
<evidence type="ECO:0000256" key="1">
    <source>
        <dbReference type="ARBA" id="ARBA00003982"/>
    </source>
</evidence>
<evidence type="ECO:0000256" key="4">
    <source>
        <dbReference type="ARBA" id="ARBA00022481"/>
    </source>
</evidence>
<evidence type="ECO:0000256" key="11">
    <source>
        <dbReference type="PROSITE-ProRule" id="PRU00322"/>
    </source>
</evidence>
<dbReference type="GO" id="GO:0005737">
    <property type="term" value="C:cytoplasm"/>
    <property type="evidence" value="ECO:0007669"/>
    <property type="project" value="UniProtKB-SubCell"/>
</dbReference>
<dbReference type="SMART" id="SM00547">
    <property type="entry name" value="ZnF_RBZ"/>
    <property type="match status" value="1"/>
</dbReference>
<evidence type="ECO:0000313" key="15">
    <source>
        <dbReference type="EMBL" id="KAL2483322.1"/>
    </source>
</evidence>
<reference evidence="16" key="1">
    <citation type="submission" date="2024-07" db="EMBL/GenBank/DDBJ databases">
        <title>Two chromosome-level genome assemblies of Korean endemic species Abeliophyllum distichum and Forsythia ovata (Oleaceae).</title>
        <authorList>
            <person name="Jang H."/>
        </authorList>
    </citation>
    <scope>NUCLEOTIDE SEQUENCE [LARGE SCALE GENOMIC DNA]</scope>
</reference>
<feature type="domain" description="Tr-type G" evidence="14">
    <location>
        <begin position="298"/>
        <end position="523"/>
    </location>
</feature>
<dbReference type="InterPro" id="IPR054696">
    <property type="entry name" value="GTP-eEF1A_C"/>
</dbReference>
<dbReference type="SUPFAM" id="SSF50465">
    <property type="entry name" value="EF-Tu/eEF-1alpha/eIF2-gamma C-terminal domain"/>
    <property type="match status" value="1"/>
</dbReference>
<evidence type="ECO:0000313" key="16">
    <source>
        <dbReference type="Proteomes" id="UP001604277"/>
    </source>
</evidence>
<dbReference type="Gene3D" id="2.40.30.10">
    <property type="entry name" value="Translation factors"/>
    <property type="match status" value="2"/>
</dbReference>
<dbReference type="InterPro" id="IPR009000">
    <property type="entry name" value="Transl_B-barrel_sf"/>
</dbReference>
<dbReference type="PANTHER" id="PTHR23115">
    <property type="entry name" value="TRANSLATION FACTOR"/>
    <property type="match status" value="1"/>
</dbReference>
<keyword evidence="7" id="KW-0547">Nucleotide-binding</keyword>
<evidence type="ECO:0000256" key="5">
    <source>
        <dbReference type="ARBA" id="ARBA00022490"/>
    </source>
</evidence>
<protein>
    <submittedName>
        <fullName evidence="15">Translation elongation factor EF1A/initiation factor IF2gamma family protein</fullName>
    </submittedName>
</protein>
<dbReference type="PROSITE" id="PS01358">
    <property type="entry name" value="ZF_RANBP2_1"/>
    <property type="match status" value="1"/>
</dbReference>
<dbReference type="AlphaFoldDB" id="A0ABD1R5J6"/>
<dbReference type="SUPFAM" id="SSF50447">
    <property type="entry name" value="Translation proteins"/>
    <property type="match status" value="1"/>
</dbReference>
<name>A0ABD1R5J6_9LAMI</name>
<organism evidence="15 16">
    <name type="scientific">Forsythia ovata</name>
    <dbReference type="NCBI Taxonomy" id="205694"/>
    <lineage>
        <taxon>Eukaryota</taxon>
        <taxon>Viridiplantae</taxon>
        <taxon>Streptophyta</taxon>
        <taxon>Embryophyta</taxon>
        <taxon>Tracheophyta</taxon>
        <taxon>Spermatophyta</taxon>
        <taxon>Magnoliopsida</taxon>
        <taxon>eudicotyledons</taxon>
        <taxon>Gunneridae</taxon>
        <taxon>Pentapetalae</taxon>
        <taxon>asterids</taxon>
        <taxon>lamiids</taxon>
        <taxon>Lamiales</taxon>
        <taxon>Oleaceae</taxon>
        <taxon>Forsythieae</taxon>
        <taxon>Forsythia</taxon>
    </lineage>
</organism>
<keyword evidence="15" id="KW-0648">Protein biosynthesis</keyword>
<dbReference type="Pfam" id="PF03144">
    <property type="entry name" value="GTP_EFTU_D2"/>
    <property type="match status" value="1"/>
</dbReference>
<dbReference type="InterPro" id="IPR027417">
    <property type="entry name" value="P-loop_NTPase"/>
</dbReference>
<dbReference type="FunFam" id="2.40.30.10:FF:000020">
    <property type="entry name" value="Translation elongation factor EF-1"/>
    <property type="match status" value="1"/>
</dbReference>
<dbReference type="InterPro" id="IPR004161">
    <property type="entry name" value="EFTu-like_2"/>
</dbReference>
<dbReference type="SUPFAM" id="SSF52540">
    <property type="entry name" value="P-loop containing nucleoside triphosphate hydrolases"/>
    <property type="match status" value="1"/>
</dbReference>
<comment type="function">
    <text evidence="1">This protein promotes the GTP-dependent binding of aminoacyl-tRNA to the A-site of ribosomes during protein biosynthesis.</text>
</comment>
<keyword evidence="9" id="KW-0862">Zinc</keyword>
<dbReference type="Gene3D" id="4.10.1060.10">
    <property type="entry name" value="Zinc finger, RanBP2-type"/>
    <property type="match status" value="1"/>
</dbReference>
<gene>
    <name evidence="15" type="ORF">Fot_44766</name>
</gene>
<dbReference type="PROSITE" id="PS50199">
    <property type="entry name" value="ZF_RANBP2_2"/>
    <property type="match status" value="1"/>
</dbReference>
<dbReference type="FunFam" id="2.40.30.10:FF:000060">
    <property type="entry name" value="elongation factor 1-alpha isoform X4"/>
    <property type="match status" value="1"/>
</dbReference>
<keyword evidence="10" id="KW-0342">GTP-binding</keyword>
<dbReference type="EMBL" id="JBFOLJ010000013">
    <property type="protein sequence ID" value="KAL2483322.1"/>
    <property type="molecule type" value="Genomic_DNA"/>
</dbReference>
<evidence type="ECO:0000256" key="2">
    <source>
        <dbReference type="ARBA" id="ARBA00004496"/>
    </source>
</evidence>
<dbReference type="SUPFAM" id="SSF90209">
    <property type="entry name" value="Ran binding protein zinc finger-like"/>
    <property type="match status" value="1"/>
</dbReference>
<keyword evidence="8 11" id="KW-0863">Zinc-finger</keyword>
<dbReference type="Pfam" id="PF22594">
    <property type="entry name" value="GTP-eEF1A_C"/>
    <property type="match status" value="1"/>
</dbReference>
<dbReference type="InterPro" id="IPR000795">
    <property type="entry name" value="T_Tr_GTP-bd_dom"/>
</dbReference>
<dbReference type="Gene3D" id="3.40.50.300">
    <property type="entry name" value="P-loop containing nucleotide triphosphate hydrolases"/>
    <property type="match status" value="1"/>
</dbReference>
<dbReference type="CDD" id="cd01883">
    <property type="entry name" value="EF1_alpha"/>
    <property type="match status" value="1"/>
</dbReference>
<evidence type="ECO:0000259" key="13">
    <source>
        <dbReference type="PROSITE" id="PS50199"/>
    </source>
</evidence>
<dbReference type="GO" id="GO:0008270">
    <property type="term" value="F:zinc ion binding"/>
    <property type="evidence" value="ECO:0007669"/>
    <property type="project" value="UniProtKB-KW"/>
</dbReference>
<dbReference type="InterPro" id="IPR036443">
    <property type="entry name" value="Znf_RanBP2_sf"/>
</dbReference>
<dbReference type="FunFam" id="3.40.50.300:FF:001277">
    <property type="entry name" value="Elongation factor 1 alpha-like protein"/>
    <property type="match status" value="1"/>
</dbReference>
<evidence type="ECO:0000259" key="14">
    <source>
        <dbReference type="PROSITE" id="PS51722"/>
    </source>
</evidence>
<dbReference type="CDD" id="cd16267">
    <property type="entry name" value="HBS1-like_II"/>
    <property type="match status" value="1"/>
</dbReference>
<dbReference type="InterPro" id="IPR001876">
    <property type="entry name" value="Znf_RanBP2"/>
</dbReference>
<evidence type="ECO:0000256" key="12">
    <source>
        <dbReference type="SAM" id="MobiDB-lite"/>
    </source>
</evidence>
<keyword evidence="4" id="KW-0488">Methylation</keyword>
<evidence type="ECO:0000256" key="10">
    <source>
        <dbReference type="ARBA" id="ARBA00023134"/>
    </source>
</evidence>
<evidence type="ECO:0000256" key="9">
    <source>
        <dbReference type="ARBA" id="ARBA00022833"/>
    </source>
</evidence>
<sequence>MPRKVNYGVDYDEDYNVYEDYDYPYGDEYEYENEEREIAPRTKEKKEVIKTGVWRCPICTYDNEDSMSECEICGVLRNPLVKFSGNGDSAAVGGRWKNSGASVMAKSLFASVPHRTSAKFVPIEAQNDVSLTEDGFNFHKLGNIRGNLHEFHTAFSSPNHQNINIAAPFEFNSPSPDDLVSSRLHSSKLDSKANFKRLLSLDMPSTEKEKNILIESELAAEGPDSSSASMAKDEHSGLKERETASDSGSKPEILISSMRSASLSSKSRTENVNEEIDISNLQYKPESWMMPDQAEDRLSQLNLAIVGHVDSGKSTLSGRLLHLLGRISQKEMHKYEKEAKQQGKGSFSYAWALDESAEERERGITMTVAVAFFNSRKYHVVLLDSPGHRDFVPNMISGATQADAAILVVDASMGSFEAGLDAIGGQTREHAQLIRSFGVDQLIVVVNKMDVVEYSQERFDMVKKKLGTFLRSCGYKDSSVSWIPVSAMENQNLVATSDDKRLLSWFHGRCLLDAIDSLQLPARDYSKPLLMPICDIIKSQSQGQVSACGKLETGAIRTGSKVLVMPSREIATVRSMERDSQVCNIARAGDNITVNLQGIESNRVTAGGVLCHPDFPVRVANHLELKILVLDITIPILVGSQLELHIHHVKEAARVVKILSLLDPKTGEVMKKSPRCILSKQNAVIEVVLQGLVCVDEYAKSRALGRVSLRSSGRTIALGIVTQILKRQE</sequence>
<feature type="domain" description="RanBP2-type" evidence="13">
    <location>
        <begin position="50"/>
        <end position="79"/>
    </location>
</feature>
<dbReference type="GO" id="GO:0003746">
    <property type="term" value="F:translation elongation factor activity"/>
    <property type="evidence" value="ECO:0007669"/>
    <property type="project" value="UniProtKB-KW"/>
</dbReference>
<evidence type="ECO:0000256" key="7">
    <source>
        <dbReference type="ARBA" id="ARBA00022741"/>
    </source>
</evidence>
<feature type="region of interest" description="Disordered" evidence="12">
    <location>
        <begin position="219"/>
        <end position="253"/>
    </location>
</feature>
<dbReference type="Pfam" id="PF00009">
    <property type="entry name" value="GTP_EFTU"/>
    <property type="match status" value="1"/>
</dbReference>
<comment type="similarity">
    <text evidence="3">Belongs to the TRAFAC class translation factor GTPase superfamily. Classic translation factor GTPase family. EF-Tu/EF-1A subfamily.</text>
</comment>
<dbReference type="InterPro" id="IPR050100">
    <property type="entry name" value="TRAFAC_GTPase_members"/>
</dbReference>
<evidence type="ECO:0000256" key="8">
    <source>
        <dbReference type="ARBA" id="ARBA00022771"/>
    </source>
</evidence>
<keyword evidence="5" id="KW-0963">Cytoplasm</keyword>
<proteinExistence type="inferred from homology"/>
<comment type="caution">
    <text evidence="15">The sequence shown here is derived from an EMBL/GenBank/DDBJ whole genome shotgun (WGS) entry which is preliminary data.</text>
</comment>
<dbReference type="PROSITE" id="PS51722">
    <property type="entry name" value="G_TR_2"/>
    <property type="match status" value="1"/>
</dbReference>
<dbReference type="PRINTS" id="PR00315">
    <property type="entry name" value="ELONGATNFCT"/>
</dbReference>
<keyword evidence="15" id="KW-0251">Elongation factor</keyword>
<keyword evidence="16" id="KW-1185">Reference proteome</keyword>
<keyword evidence="6" id="KW-0479">Metal-binding</keyword>
<dbReference type="CDD" id="cd04093">
    <property type="entry name" value="HBS1_C_III"/>
    <property type="match status" value="1"/>
</dbReference>
<dbReference type="GO" id="GO:0005525">
    <property type="term" value="F:GTP binding"/>
    <property type="evidence" value="ECO:0007669"/>
    <property type="project" value="UniProtKB-KW"/>
</dbReference>
<feature type="compositionally biased region" description="Basic and acidic residues" evidence="12">
    <location>
        <begin position="231"/>
        <end position="244"/>
    </location>
</feature>
<comment type="subcellular location">
    <subcellularLocation>
        <location evidence="2">Cytoplasm</location>
    </subcellularLocation>
</comment>
<evidence type="ECO:0000256" key="3">
    <source>
        <dbReference type="ARBA" id="ARBA00007249"/>
    </source>
</evidence>
<dbReference type="Proteomes" id="UP001604277">
    <property type="component" value="Unassembled WGS sequence"/>
</dbReference>